<evidence type="ECO:0000259" key="1">
    <source>
        <dbReference type="Pfam" id="PF25164"/>
    </source>
</evidence>
<name>E7RCN2_9BACL</name>
<dbReference type="EMBL" id="AEPB01000001">
    <property type="protein sequence ID" value="EGA91397.1"/>
    <property type="molecule type" value="Genomic_DNA"/>
</dbReference>
<dbReference type="InterPro" id="IPR057253">
    <property type="entry name" value="CoiA-like_N"/>
</dbReference>
<protein>
    <submittedName>
        <fullName evidence="2">Competence protein CoiA-like family</fullName>
    </submittedName>
</protein>
<comment type="caution">
    <text evidence="2">The sequence shown here is derived from an EMBL/GenBank/DDBJ whole genome shotgun (WGS) entry which is preliminary data.</text>
</comment>
<organism evidence="2 3">
    <name type="scientific">Planococcus donghaensis MPA1U2</name>
    <dbReference type="NCBI Taxonomy" id="933115"/>
    <lineage>
        <taxon>Bacteria</taxon>
        <taxon>Bacillati</taxon>
        <taxon>Bacillota</taxon>
        <taxon>Bacilli</taxon>
        <taxon>Bacillales</taxon>
        <taxon>Caryophanaceae</taxon>
        <taxon>Planococcus</taxon>
    </lineage>
</organism>
<proteinExistence type="predicted"/>
<gene>
    <name evidence="2" type="ORF">GPDM_00980</name>
</gene>
<feature type="domain" description="Competence protein CoiA-like N-terminal" evidence="1">
    <location>
        <begin position="20"/>
        <end position="68"/>
    </location>
</feature>
<dbReference type="Pfam" id="PF25164">
    <property type="entry name" value="CoiA_N"/>
    <property type="match status" value="1"/>
</dbReference>
<dbReference type="OrthoDB" id="3784230at2"/>
<dbReference type="AlphaFoldDB" id="E7RCN2"/>
<sequence>MNYAIHKLDRTEEFISLLLETQTMEELKQVAEKDTYECPYCQETLHVRGGNIRECHFFHLYNKSCDASRQMEKSYRQYKKQIKRESTKHSILVSIVKDELKTAATGKENIEIVEGYRVEKFNKHFPDLYVCIGSREWAFTILTELTENENNTYARNFRERHHYFQENGLESIWLFDKANFATEKNKRSLVMWEIEYLSSRESKEDLH</sequence>
<dbReference type="Proteomes" id="UP000003052">
    <property type="component" value="Unassembled WGS sequence"/>
</dbReference>
<accession>E7RCN2</accession>
<dbReference type="RefSeq" id="WP_008428014.1">
    <property type="nucleotide sequence ID" value="NZ_AEPB01000001.1"/>
</dbReference>
<evidence type="ECO:0000313" key="2">
    <source>
        <dbReference type="EMBL" id="EGA91397.1"/>
    </source>
</evidence>
<evidence type="ECO:0000313" key="3">
    <source>
        <dbReference type="Proteomes" id="UP000003052"/>
    </source>
</evidence>
<reference evidence="2 3" key="1">
    <citation type="journal article" date="2011" name="J. Bacteriol.">
        <title>The Draft Genome of Planococcus donghaensis MPA1U2 Reveals Nonsporulation Pathways Controlled by a Conserved Spo0A Regulon.</title>
        <authorList>
            <person name="Pearson M.D."/>
            <person name="Noller H.F."/>
        </authorList>
    </citation>
    <scope>NUCLEOTIDE SEQUENCE [LARGE SCALE GENOMIC DNA]</scope>
    <source>
        <strain evidence="2 3">MPA1U2</strain>
    </source>
</reference>
<dbReference type="eggNOG" id="COG4469">
    <property type="taxonomic scope" value="Bacteria"/>
</dbReference>